<proteinExistence type="predicted"/>
<dbReference type="InterPro" id="IPR001878">
    <property type="entry name" value="Znf_CCHC"/>
</dbReference>
<dbReference type="PROSITE" id="PS50158">
    <property type="entry name" value="ZF_CCHC"/>
    <property type="match status" value="1"/>
</dbReference>
<dbReference type="AlphaFoldDB" id="A0A843TGK2"/>
<evidence type="ECO:0000313" key="5">
    <source>
        <dbReference type="Proteomes" id="UP000652761"/>
    </source>
</evidence>
<protein>
    <recommendedName>
        <fullName evidence="3">CCHC-type domain-containing protein</fullName>
    </recommendedName>
</protein>
<dbReference type="GO" id="GO:0003676">
    <property type="term" value="F:nucleic acid binding"/>
    <property type="evidence" value="ECO:0007669"/>
    <property type="project" value="InterPro"/>
</dbReference>
<dbReference type="Gene3D" id="4.10.60.10">
    <property type="entry name" value="Zinc finger, CCHC-type"/>
    <property type="match status" value="1"/>
</dbReference>
<feature type="region of interest" description="Disordered" evidence="2">
    <location>
        <begin position="24"/>
        <end position="75"/>
    </location>
</feature>
<gene>
    <name evidence="4" type="ORF">Taro_000468</name>
</gene>
<comment type="caution">
    <text evidence="4">The sequence shown here is derived from an EMBL/GenBank/DDBJ whole genome shotgun (WGS) entry which is preliminary data.</text>
</comment>
<dbReference type="EMBL" id="NMUH01000009">
    <property type="protein sequence ID" value="MQL68180.1"/>
    <property type="molecule type" value="Genomic_DNA"/>
</dbReference>
<feature type="domain" description="CCHC-type" evidence="3">
    <location>
        <begin position="178"/>
        <end position="194"/>
    </location>
</feature>
<organism evidence="4 5">
    <name type="scientific">Colocasia esculenta</name>
    <name type="common">Wild taro</name>
    <name type="synonym">Arum esculentum</name>
    <dbReference type="NCBI Taxonomy" id="4460"/>
    <lineage>
        <taxon>Eukaryota</taxon>
        <taxon>Viridiplantae</taxon>
        <taxon>Streptophyta</taxon>
        <taxon>Embryophyta</taxon>
        <taxon>Tracheophyta</taxon>
        <taxon>Spermatophyta</taxon>
        <taxon>Magnoliopsida</taxon>
        <taxon>Liliopsida</taxon>
        <taxon>Araceae</taxon>
        <taxon>Aroideae</taxon>
        <taxon>Colocasieae</taxon>
        <taxon>Colocasia</taxon>
    </lineage>
</organism>
<reference evidence="4" key="1">
    <citation type="submission" date="2017-07" db="EMBL/GenBank/DDBJ databases">
        <title>Taro Niue Genome Assembly and Annotation.</title>
        <authorList>
            <person name="Atibalentja N."/>
            <person name="Keating K."/>
            <person name="Fields C.J."/>
        </authorList>
    </citation>
    <scope>NUCLEOTIDE SEQUENCE</scope>
    <source>
        <strain evidence="4">Niue_2</strain>
        <tissue evidence="4">Leaf</tissue>
    </source>
</reference>
<dbReference type="GO" id="GO:0008270">
    <property type="term" value="F:zinc ion binding"/>
    <property type="evidence" value="ECO:0007669"/>
    <property type="project" value="UniProtKB-KW"/>
</dbReference>
<feature type="non-terminal residue" evidence="4">
    <location>
        <position position="1"/>
    </location>
</feature>
<evidence type="ECO:0000256" key="2">
    <source>
        <dbReference type="SAM" id="MobiDB-lite"/>
    </source>
</evidence>
<name>A0A843TGK2_COLES</name>
<evidence type="ECO:0000259" key="3">
    <source>
        <dbReference type="PROSITE" id="PS50158"/>
    </source>
</evidence>
<dbReference type="Proteomes" id="UP000652761">
    <property type="component" value="Unassembled WGS sequence"/>
</dbReference>
<keyword evidence="1" id="KW-0862">Zinc</keyword>
<evidence type="ECO:0000313" key="4">
    <source>
        <dbReference type="EMBL" id="MQL68180.1"/>
    </source>
</evidence>
<sequence length="206" mass="22959">MLLHRQELGVNAIDAKISHRRPAIVPSKPLNGQRLPPTMAGEVRRSSLPIRDEELSRTDGEQHEVPAPQESPPPPLADYGTVMQGIVQAIQTQAQTQAAFQTQFQAQVPAPAQQDRGLGEPFQRQKRKMKKLMKRQQTSMVPIESTFLSVVLAGNEKPVCVHCGKRHGGDVCWTRLGRCLKCGSKNHRIKDCPNQKKRFIPPDVPV</sequence>
<keyword evidence="1" id="KW-0479">Metal-binding</keyword>
<accession>A0A843TGK2</accession>
<keyword evidence="5" id="KW-1185">Reference proteome</keyword>
<evidence type="ECO:0000256" key="1">
    <source>
        <dbReference type="PROSITE-ProRule" id="PRU00047"/>
    </source>
</evidence>
<feature type="compositionally biased region" description="Basic and acidic residues" evidence="2">
    <location>
        <begin position="42"/>
        <end position="64"/>
    </location>
</feature>
<keyword evidence="1" id="KW-0863">Zinc-finger</keyword>